<feature type="domain" description="CoA carboxyltransferase N-terminal" evidence="1">
    <location>
        <begin position="23"/>
        <end position="279"/>
    </location>
</feature>
<dbReference type="Pfam" id="PF01039">
    <property type="entry name" value="Carboxyl_trans"/>
    <property type="match status" value="1"/>
</dbReference>
<dbReference type="InterPro" id="IPR029045">
    <property type="entry name" value="ClpP/crotonase-like_dom_sf"/>
</dbReference>
<comment type="caution">
    <text evidence="3">The sequence shown here is derived from an EMBL/GenBank/DDBJ whole genome shotgun (WGS) entry which is preliminary data.</text>
</comment>
<evidence type="ECO:0000259" key="1">
    <source>
        <dbReference type="PROSITE" id="PS50980"/>
    </source>
</evidence>
<dbReference type="Gene3D" id="3.90.226.10">
    <property type="entry name" value="2-enoyl-CoA Hydratase, Chain A, domain 1"/>
    <property type="match status" value="2"/>
</dbReference>
<feature type="domain" description="CoA carboxyltransferase C-terminal" evidence="2">
    <location>
        <begin position="283"/>
        <end position="532"/>
    </location>
</feature>
<evidence type="ECO:0000313" key="3">
    <source>
        <dbReference type="EMBL" id="GAA3685670.1"/>
    </source>
</evidence>
<dbReference type="EMBL" id="BAABBE010000051">
    <property type="protein sequence ID" value="GAA3685670.1"/>
    <property type="molecule type" value="Genomic_DNA"/>
</dbReference>
<dbReference type="InterPro" id="IPR011762">
    <property type="entry name" value="COA_CT_N"/>
</dbReference>
<proteinExistence type="predicted"/>
<organism evidence="3 4">
    <name type="scientific">Lentzea roselyniae</name>
    <dbReference type="NCBI Taxonomy" id="531940"/>
    <lineage>
        <taxon>Bacteria</taxon>
        <taxon>Bacillati</taxon>
        <taxon>Actinomycetota</taxon>
        <taxon>Actinomycetes</taxon>
        <taxon>Pseudonocardiales</taxon>
        <taxon>Pseudonocardiaceae</taxon>
        <taxon>Lentzea</taxon>
    </lineage>
</organism>
<dbReference type="PROSITE" id="PS50989">
    <property type="entry name" value="COA_CT_CTER"/>
    <property type="match status" value="1"/>
</dbReference>
<protein>
    <submittedName>
        <fullName evidence="3">Acyl-CoA carboxylase subunit beta</fullName>
    </submittedName>
</protein>
<dbReference type="Proteomes" id="UP001500711">
    <property type="component" value="Unassembled WGS sequence"/>
</dbReference>
<dbReference type="PANTHER" id="PTHR43842">
    <property type="entry name" value="PROPIONYL-COA CARBOXYLASE BETA CHAIN"/>
    <property type="match status" value="1"/>
</dbReference>
<name>A0ABP7CDV1_9PSEU</name>
<dbReference type="InterPro" id="IPR034733">
    <property type="entry name" value="AcCoA_carboxyl_beta"/>
</dbReference>
<dbReference type="RefSeq" id="WP_346136822.1">
    <property type="nucleotide sequence ID" value="NZ_BAABBE010000051.1"/>
</dbReference>
<sequence>MSDLMPPITAPDTVSHVLADESATARCAALAELKETRRRTSDDRATRRQHERGKLTVHERLELLLDEGSFRELQGLRRHQATGFGLETNRPHSDGVVTGWGTVDGRTVCVYAHDFRIMGGSLGAAHAAKVHRLMDMAETAGVPLISLNDSAGARIQEGVAALNGYGGIFVRNVRSSGVIPQISVILGPCAGGAAYSPALTDLVFMVRRVGQMFLTGPDVVSAVTGERVTTDELGGADTHGTFSGVAQFVHDDEATCLQEVRRLITFLPDNNQTPAPAYHCTDPIDRPNGRLVELVPTDPSRCYDMLEVVEEIVDDADFLQVHEDWARNVLCGFARIGGQTVGIVANQPLHLAGVLDIHASEKAARFVCLCDAFNIPLLTLVDVPGFLPGVDQERGGIIRHGAKLLHAYCAATVPRIQLIIRKAYGGAYIVMDSPAIGSDLALAWPTNEIAVMGPEGAARVIFRRDITDAHDPEAALAHFTKLYRDELVHPLRAAELGYVDDVIDPRATRCVVADALSVLRTKKTSLPYRKHSITPL</sequence>
<gene>
    <name evidence="3" type="ORF">GCM10022267_85620</name>
</gene>
<keyword evidence="4" id="KW-1185">Reference proteome</keyword>
<reference evidence="4" key="1">
    <citation type="journal article" date="2019" name="Int. J. Syst. Evol. Microbiol.">
        <title>The Global Catalogue of Microorganisms (GCM) 10K type strain sequencing project: providing services to taxonomists for standard genome sequencing and annotation.</title>
        <authorList>
            <consortium name="The Broad Institute Genomics Platform"/>
            <consortium name="The Broad Institute Genome Sequencing Center for Infectious Disease"/>
            <person name="Wu L."/>
            <person name="Ma J."/>
        </authorList>
    </citation>
    <scope>NUCLEOTIDE SEQUENCE [LARGE SCALE GENOMIC DNA]</scope>
    <source>
        <strain evidence="4">JCM 17494</strain>
    </source>
</reference>
<evidence type="ECO:0000313" key="4">
    <source>
        <dbReference type="Proteomes" id="UP001500711"/>
    </source>
</evidence>
<dbReference type="InterPro" id="IPR051047">
    <property type="entry name" value="AccD/PCCB"/>
</dbReference>
<evidence type="ECO:0000259" key="2">
    <source>
        <dbReference type="PROSITE" id="PS50989"/>
    </source>
</evidence>
<dbReference type="PROSITE" id="PS50980">
    <property type="entry name" value="COA_CT_NTER"/>
    <property type="match status" value="1"/>
</dbReference>
<accession>A0ABP7CDV1</accession>
<dbReference type="SUPFAM" id="SSF52096">
    <property type="entry name" value="ClpP/crotonase"/>
    <property type="match status" value="2"/>
</dbReference>
<dbReference type="InterPro" id="IPR011763">
    <property type="entry name" value="COA_CT_C"/>
</dbReference>
<dbReference type="PANTHER" id="PTHR43842:SF2">
    <property type="entry name" value="PROPIONYL-COA CARBOXYLASE BETA CHAIN, MITOCHONDRIAL"/>
    <property type="match status" value="1"/>
</dbReference>